<dbReference type="AlphaFoldDB" id="A0A4S8ME20"/>
<name>A0A4S8ME20_DENBC</name>
<dbReference type="Proteomes" id="UP000297245">
    <property type="component" value="Unassembled WGS sequence"/>
</dbReference>
<sequence length="296" mass="32666">MDELEEDTNVDMDFVVNFATMDENVNMEDADAEDNKESSEEEGEQSSNSILQQSIMMILLDDPRCYYQASPLFVPPLFRVPPSVASDIIPPNELTMPPAHQDSGTFIPPSTQISSGSSEIIFIRSIPARRPTLPSLPSVISQIKSFPTEDVHIQHSPSTAPPTYFPEPPRIRSSPDTEIGEINQSLPSLTHAPSISSEEPPASQHTEEPTTNQVPSETGIGAEIWEHPISPPLHLPSNLQISRGTPGQLRALSICSQRALNSTRYVHTVIWDNSNVPSQFLSSRLCFHYCSDGHMI</sequence>
<proteinExistence type="predicted"/>
<feature type="region of interest" description="Disordered" evidence="1">
    <location>
        <begin position="149"/>
        <end position="216"/>
    </location>
</feature>
<feature type="region of interest" description="Disordered" evidence="1">
    <location>
        <begin position="21"/>
        <end position="50"/>
    </location>
</feature>
<evidence type="ECO:0000313" key="3">
    <source>
        <dbReference type="Proteomes" id="UP000297245"/>
    </source>
</evidence>
<gene>
    <name evidence="2" type="ORF">K435DRAFT_854447</name>
</gene>
<feature type="compositionally biased region" description="Pro residues" evidence="1">
    <location>
        <begin position="159"/>
        <end position="168"/>
    </location>
</feature>
<evidence type="ECO:0000313" key="2">
    <source>
        <dbReference type="EMBL" id="THV00790.1"/>
    </source>
</evidence>
<accession>A0A4S8ME20</accession>
<protein>
    <submittedName>
        <fullName evidence="2">Uncharacterized protein</fullName>
    </submittedName>
</protein>
<evidence type="ECO:0000256" key="1">
    <source>
        <dbReference type="SAM" id="MobiDB-lite"/>
    </source>
</evidence>
<feature type="compositionally biased region" description="Low complexity" evidence="1">
    <location>
        <begin position="192"/>
        <end position="203"/>
    </location>
</feature>
<organism evidence="2 3">
    <name type="scientific">Dendrothele bispora (strain CBS 962.96)</name>
    <dbReference type="NCBI Taxonomy" id="1314807"/>
    <lineage>
        <taxon>Eukaryota</taxon>
        <taxon>Fungi</taxon>
        <taxon>Dikarya</taxon>
        <taxon>Basidiomycota</taxon>
        <taxon>Agaricomycotina</taxon>
        <taxon>Agaricomycetes</taxon>
        <taxon>Agaricomycetidae</taxon>
        <taxon>Agaricales</taxon>
        <taxon>Agaricales incertae sedis</taxon>
        <taxon>Dendrothele</taxon>
    </lineage>
</organism>
<keyword evidence="3" id="KW-1185">Reference proteome</keyword>
<dbReference type="EMBL" id="ML179099">
    <property type="protein sequence ID" value="THV00790.1"/>
    <property type="molecule type" value="Genomic_DNA"/>
</dbReference>
<reference evidence="2 3" key="1">
    <citation type="journal article" date="2019" name="Nat. Ecol. Evol.">
        <title>Megaphylogeny resolves global patterns of mushroom evolution.</title>
        <authorList>
            <person name="Varga T."/>
            <person name="Krizsan K."/>
            <person name="Foldi C."/>
            <person name="Dima B."/>
            <person name="Sanchez-Garcia M."/>
            <person name="Sanchez-Ramirez S."/>
            <person name="Szollosi G.J."/>
            <person name="Szarkandi J.G."/>
            <person name="Papp V."/>
            <person name="Albert L."/>
            <person name="Andreopoulos W."/>
            <person name="Angelini C."/>
            <person name="Antonin V."/>
            <person name="Barry K.W."/>
            <person name="Bougher N.L."/>
            <person name="Buchanan P."/>
            <person name="Buyck B."/>
            <person name="Bense V."/>
            <person name="Catcheside P."/>
            <person name="Chovatia M."/>
            <person name="Cooper J."/>
            <person name="Damon W."/>
            <person name="Desjardin D."/>
            <person name="Finy P."/>
            <person name="Geml J."/>
            <person name="Haridas S."/>
            <person name="Hughes K."/>
            <person name="Justo A."/>
            <person name="Karasinski D."/>
            <person name="Kautmanova I."/>
            <person name="Kiss B."/>
            <person name="Kocsube S."/>
            <person name="Kotiranta H."/>
            <person name="LaButti K.M."/>
            <person name="Lechner B.E."/>
            <person name="Liimatainen K."/>
            <person name="Lipzen A."/>
            <person name="Lukacs Z."/>
            <person name="Mihaltcheva S."/>
            <person name="Morgado L.N."/>
            <person name="Niskanen T."/>
            <person name="Noordeloos M.E."/>
            <person name="Ohm R.A."/>
            <person name="Ortiz-Santana B."/>
            <person name="Ovrebo C."/>
            <person name="Racz N."/>
            <person name="Riley R."/>
            <person name="Savchenko A."/>
            <person name="Shiryaev A."/>
            <person name="Soop K."/>
            <person name="Spirin V."/>
            <person name="Szebenyi C."/>
            <person name="Tomsovsky M."/>
            <person name="Tulloss R.E."/>
            <person name="Uehling J."/>
            <person name="Grigoriev I.V."/>
            <person name="Vagvolgyi C."/>
            <person name="Papp T."/>
            <person name="Martin F.M."/>
            <person name="Miettinen O."/>
            <person name="Hibbett D.S."/>
            <person name="Nagy L.G."/>
        </authorList>
    </citation>
    <scope>NUCLEOTIDE SEQUENCE [LARGE SCALE GENOMIC DNA]</scope>
    <source>
        <strain evidence="2 3">CBS 962.96</strain>
    </source>
</reference>